<organism evidence="1 2">
    <name type="scientific">Ignelater luminosus</name>
    <name type="common">Cucubano</name>
    <name type="synonym">Pyrophorus luminosus</name>
    <dbReference type="NCBI Taxonomy" id="2038154"/>
    <lineage>
        <taxon>Eukaryota</taxon>
        <taxon>Metazoa</taxon>
        <taxon>Ecdysozoa</taxon>
        <taxon>Arthropoda</taxon>
        <taxon>Hexapoda</taxon>
        <taxon>Insecta</taxon>
        <taxon>Pterygota</taxon>
        <taxon>Neoptera</taxon>
        <taxon>Endopterygota</taxon>
        <taxon>Coleoptera</taxon>
        <taxon>Polyphaga</taxon>
        <taxon>Elateriformia</taxon>
        <taxon>Elateroidea</taxon>
        <taxon>Elateridae</taxon>
        <taxon>Agrypninae</taxon>
        <taxon>Pyrophorini</taxon>
        <taxon>Ignelater</taxon>
    </lineage>
</organism>
<protein>
    <submittedName>
        <fullName evidence="1">Uncharacterized protein</fullName>
    </submittedName>
</protein>
<sequence length="210" mass="23447">MLNEQLNTLEPQYTQRNNIRIFGVPEEANEKVEILQKKVVKPQEEGDKLKIPIDTTHCGTKSQKAGHFLVREFVLCLLPDAIDLLLQPKTRTDKNEVDKDEVVENEVDDDEHDLIWDSDDAEELFIVMCKRYLAALAQDRAFPRSKQVVVSPSSGIPSAEFQEIIICRGGAGVLGGVSYVGRSTSTDRVDLAVVSANEDVGRWQGKPTAR</sequence>
<dbReference type="AlphaFoldDB" id="A0A8K0D644"/>
<proteinExistence type="predicted"/>
<comment type="caution">
    <text evidence="1">The sequence shown here is derived from an EMBL/GenBank/DDBJ whole genome shotgun (WGS) entry which is preliminary data.</text>
</comment>
<keyword evidence="2" id="KW-1185">Reference proteome</keyword>
<evidence type="ECO:0000313" key="1">
    <source>
        <dbReference type="EMBL" id="KAF2897737.1"/>
    </source>
</evidence>
<dbReference type="Proteomes" id="UP000801492">
    <property type="component" value="Unassembled WGS sequence"/>
</dbReference>
<name>A0A8K0D644_IGNLU</name>
<dbReference type="EMBL" id="VTPC01003943">
    <property type="protein sequence ID" value="KAF2897737.1"/>
    <property type="molecule type" value="Genomic_DNA"/>
</dbReference>
<evidence type="ECO:0000313" key="2">
    <source>
        <dbReference type="Proteomes" id="UP000801492"/>
    </source>
</evidence>
<accession>A0A8K0D644</accession>
<reference evidence="1" key="1">
    <citation type="submission" date="2019-08" db="EMBL/GenBank/DDBJ databases">
        <title>The genome of the North American firefly Photinus pyralis.</title>
        <authorList>
            <consortium name="Photinus pyralis genome working group"/>
            <person name="Fallon T.R."/>
            <person name="Sander Lower S.E."/>
            <person name="Weng J.-K."/>
        </authorList>
    </citation>
    <scope>NUCLEOTIDE SEQUENCE</scope>
    <source>
        <strain evidence="1">TRF0915ILg1</strain>
        <tissue evidence="1">Whole body</tissue>
    </source>
</reference>
<gene>
    <name evidence="1" type="ORF">ILUMI_08439</name>
</gene>